<evidence type="ECO:0000313" key="3">
    <source>
        <dbReference type="Proteomes" id="UP000465601"/>
    </source>
</evidence>
<keyword evidence="1" id="KW-1133">Transmembrane helix</keyword>
<comment type="caution">
    <text evidence="2">The sequence shown here is derived from an EMBL/GenBank/DDBJ whole genome shotgun (WGS) entry which is preliminary data.</text>
</comment>
<protein>
    <submittedName>
        <fullName evidence="2">MetS family NSS transporter small subunit</fullName>
    </submittedName>
</protein>
<dbReference type="EMBL" id="WBZB01000048">
    <property type="protein sequence ID" value="KAB3526753.1"/>
    <property type="molecule type" value="Genomic_DNA"/>
</dbReference>
<dbReference type="RefSeq" id="WP_151866851.1">
    <property type="nucleotide sequence ID" value="NZ_WBZB01000048.1"/>
</dbReference>
<organism evidence="2 3">
    <name type="scientific">Alkaliphilus serpentinus</name>
    <dbReference type="NCBI Taxonomy" id="1482731"/>
    <lineage>
        <taxon>Bacteria</taxon>
        <taxon>Bacillati</taxon>
        <taxon>Bacillota</taxon>
        <taxon>Clostridia</taxon>
        <taxon>Peptostreptococcales</taxon>
        <taxon>Natronincolaceae</taxon>
        <taxon>Alkaliphilus</taxon>
    </lineage>
</organism>
<keyword evidence="1" id="KW-0812">Transmembrane</keyword>
<name>A0A833MCX1_9FIRM</name>
<dbReference type="AlphaFoldDB" id="A0A833MCX1"/>
<gene>
    <name evidence="2" type="ORF">F8153_13370</name>
</gene>
<sequence length="34" mass="3761">MSGSSIVMMVIVLGFYFGGFFVLVNKAFNNKNTQ</sequence>
<dbReference type="NCBIfam" id="NF033493">
    <property type="entry name" value="MetS_like_NSS"/>
    <property type="match status" value="1"/>
</dbReference>
<evidence type="ECO:0000313" key="2">
    <source>
        <dbReference type="EMBL" id="KAB3526753.1"/>
    </source>
</evidence>
<feature type="transmembrane region" description="Helical" evidence="1">
    <location>
        <begin position="6"/>
        <end position="24"/>
    </location>
</feature>
<proteinExistence type="predicted"/>
<keyword evidence="1" id="KW-0472">Membrane</keyword>
<evidence type="ECO:0000256" key="1">
    <source>
        <dbReference type="SAM" id="Phobius"/>
    </source>
</evidence>
<keyword evidence="3" id="KW-1185">Reference proteome</keyword>
<dbReference type="Proteomes" id="UP000465601">
    <property type="component" value="Unassembled WGS sequence"/>
</dbReference>
<reference evidence="2 3" key="1">
    <citation type="submission" date="2019-10" db="EMBL/GenBank/DDBJ databases">
        <title>Alkaliphilus serpentinus sp. nov. and Alkaliphilus pronyensis sp. nov., two novel anaerobic alkaliphilic species isolated from the serpentinized-hosted hydrothermal field of the Prony Bay (New Caledonia).</title>
        <authorList>
            <person name="Postec A."/>
        </authorList>
    </citation>
    <scope>NUCLEOTIDE SEQUENCE [LARGE SCALE GENOMIC DNA]</scope>
    <source>
        <strain evidence="2 3">LacT</strain>
    </source>
</reference>
<accession>A0A833MCX1</accession>